<evidence type="ECO:0000256" key="1">
    <source>
        <dbReference type="SAM" id="MobiDB-lite"/>
    </source>
</evidence>
<proteinExistence type="predicted"/>
<dbReference type="EMBL" id="JACEIK010003142">
    <property type="protein sequence ID" value="MCD9640514.1"/>
    <property type="molecule type" value="Genomic_DNA"/>
</dbReference>
<feature type="region of interest" description="Disordered" evidence="1">
    <location>
        <begin position="25"/>
        <end position="45"/>
    </location>
</feature>
<evidence type="ECO:0000313" key="3">
    <source>
        <dbReference type="Proteomes" id="UP000823775"/>
    </source>
</evidence>
<gene>
    <name evidence="2" type="ORF">HAX54_025867</name>
</gene>
<comment type="caution">
    <text evidence="2">The sequence shown here is derived from an EMBL/GenBank/DDBJ whole genome shotgun (WGS) entry which is preliminary data.</text>
</comment>
<organism evidence="2 3">
    <name type="scientific">Datura stramonium</name>
    <name type="common">Jimsonweed</name>
    <name type="synonym">Common thornapple</name>
    <dbReference type="NCBI Taxonomy" id="4076"/>
    <lineage>
        <taxon>Eukaryota</taxon>
        <taxon>Viridiplantae</taxon>
        <taxon>Streptophyta</taxon>
        <taxon>Embryophyta</taxon>
        <taxon>Tracheophyta</taxon>
        <taxon>Spermatophyta</taxon>
        <taxon>Magnoliopsida</taxon>
        <taxon>eudicotyledons</taxon>
        <taxon>Gunneridae</taxon>
        <taxon>Pentapetalae</taxon>
        <taxon>asterids</taxon>
        <taxon>lamiids</taxon>
        <taxon>Solanales</taxon>
        <taxon>Solanaceae</taxon>
        <taxon>Solanoideae</taxon>
        <taxon>Datureae</taxon>
        <taxon>Datura</taxon>
    </lineage>
</organism>
<dbReference type="InterPro" id="IPR013865">
    <property type="entry name" value="FAM32A"/>
</dbReference>
<dbReference type="Proteomes" id="UP000823775">
    <property type="component" value="Unassembled WGS sequence"/>
</dbReference>
<name>A0ABS8V0X8_DATST</name>
<accession>A0ABS8V0X8</accession>
<sequence length="103" mass="11288">MSDPYERVKGGRLMFKGGAVASRSKAIDKKKKKKKNKSADDVVSDEPLTGDAAVAATEQQADTSEDIYTIDAAKQFRSFSGNAVSTKWRRLELSLEQSAQAFQ</sequence>
<evidence type="ECO:0000313" key="2">
    <source>
        <dbReference type="EMBL" id="MCD9640514.1"/>
    </source>
</evidence>
<protein>
    <submittedName>
        <fullName evidence="2">Uncharacterized protein</fullName>
    </submittedName>
</protein>
<dbReference type="Pfam" id="PF08555">
    <property type="entry name" value="FAM32A"/>
    <property type="match status" value="1"/>
</dbReference>
<reference evidence="2 3" key="1">
    <citation type="journal article" date="2021" name="BMC Genomics">
        <title>Datura genome reveals duplications of psychoactive alkaloid biosynthetic genes and high mutation rate following tissue culture.</title>
        <authorList>
            <person name="Rajewski A."/>
            <person name="Carter-House D."/>
            <person name="Stajich J."/>
            <person name="Litt A."/>
        </authorList>
    </citation>
    <scope>NUCLEOTIDE SEQUENCE [LARGE SCALE GENOMIC DNA]</scope>
    <source>
        <strain evidence="2">AR-01</strain>
    </source>
</reference>
<keyword evidence="3" id="KW-1185">Reference proteome</keyword>